<dbReference type="VEuPathDB" id="VectorBase:BGLB038434"/>
<dbReference type="PROSITE" id="PS50089">
    <property type="entry name" value="ZF_RING_2"/>
    <property type="match status" value="1"/>
</dbReference>
<dbReference type="OrthoDB" id="10251804at2759"/>
<organism evidence="9 10">
    <name type="scientific">Biomphalaria glabrata</name>
    <name type="common">Bloodfluke planorb</name>
    <name type="synonym">Freshwater snail</name>
    <dbReference type="NCBI Taxonomy" id="6526"/>
    <lineage>
        <taxon>Eukaryota</taxon>
        <taxon>Metazoa</taxon>
        <taxon>Spiralia</taxon>
        <taxon>Lophotrochozoa</taxon>
        <taxon>Mollusca</taxon>
        <taxon>Gastropoda</taxon>
        <taxon>Heterobranchia</taxon>
        <taxon>Euthyneura</taxon>
        <taxon>Panpulmonata</taxon>
        <taxon>Hygrophila</taxon>
        <taxon>Lymnaeoidea</taxon>
        <taxon>Planorbidae</taxon>
        <taxon>Biomphalaria</taxon>
    </lineage>
</organism>
<keyword evidence="7" id="KW-0812">Transmembrane</keyword>
<evidence type="ECO:0000256" key="1">
    <source>
        <dbReference type="ARBA" id="ARBA00006672"/>
    </source>
</evidence>
<evidence type="ECO:0000256" key="2">
    <source>
        <dbReference type="ARBA" id="ARBA00022723"/>
    </source>
</evidence>
<name>A0A2C9M4V5_BIOGL</name>
<gene>
    <name evidence="9" type="primary">106080348</name>
</gene>
<feature type="transmembrane region" description="Helical" evidence="7">
    <location>
        <begin position="135"/>
        <end position="157"/>
    </location>
</feature>
<dbReference type="InterPro" id="IPR001841">
    <property type="entry name" value="Znf_RING"/>
</dbReference>
<protein>
    <recommendedName>
        <fullName evidence="8">RING-type domain-containing protein</fullName>
    </recommendedName>
</protein>
<dbReference type="GO" id="GO:0043066">
    <property type="term" value="P:negative regulation of apoptotic process"/>
    <property type="evidence" value="ECO:0007669"/>
    <property type="project" value="TreeGrafter"/>
</dbReference>
<dbReference type="SMART" id="SM00238">
    <property type="entry name" value="BIR"/>
    <property type="match status" value="1"/>
</dbReference>
<dbReference type="GO" id="GO:0031398">
    <property type="term" value="P:positive regulation of protein ubiquitination"/>
    <property type="evidence" value="ECO:0007669"/>
    <property type="project" value="TreeGrafter"/>
</dbReference>
<dbReference type="Gene3D" id="1.10.533.10">
    <property type="entry name" value="Death Domain, Fas"/>
    <property type="match status" value="1"/>
</dbReference>
<evidence type="ECO:0000313" key="10">
    <source>
        <dbReference type="Proteomes" id="UP000076420"/>
    </source>
</evidence>
<evidence type="ECO:0000256" key="7">
    <source>
        <dbReference type="SAM" id="Phobius"/>
    </source>
</evidence>
<feature type="transmembrane region" description="Helical" evidence="7">
    <location>
        <begin position="164"/>
        <end position="183"/>
    </location>
</feature>
<keyword evidence="2" id="KW-0479">Metal-binding</keyword>
<dbReference type="Gene3D" id="1.10.1170.10">
    <property type="entry name" value="Inhibitor Of Apoptosis Protein (2mihbC-IAP-1), Chain A"/>
    <property type="match status" value="3"/>
</dbReference>
<sequence length="678" mass="75796">MIIQIFILVYGLIICRFLTVDFILYQNKSSDFGLLENNWLRRQRPILNVVKSSKTVSEEEKCVLWNQPKLELKEKCCNLKKNIEDITQISERHAAQRNASLCLNNSTHVGSDVDQPTNSYSVNNSTKTNELSCSVYSFLQLPFLFDFYAISLLNCFIKFCHCTFLYFIKILQFLLVFVLDLAGKIVSIKETRFSCDVSVRKIIIQLSLLNTWLHLKSYYGVKVLSTKCFTSVNKSLPQIHTAKFNKNSEGYKHIFSSSFWTSYLFDWLLYPVFSLSRLASFRPLTTLESPVSFLSLSEAGFSYSGDNSFIVCEGCGKKNDFRQIAGDPNSCVYHNPGCTFVRQDEVDNGHIQTDSSPSSIPLLNTNNSSEHLAANHVQEISSLDTQLSRLSTSVSLGEPNPGPPSSLSTAINSTVRGASNIPQQTGSLLLGHPCYPIYIALQKRYESFNKWPIPHIQSPRDLAVAGFFYAGYDDCVRCYYCGLGLKSWKLGDDVYTEHEKLRPSCEFLQSQRYISSTGPARDVRPRTSSHQNEAPHASGRVPPSVRQPIGARTSSILQVDSVLTDQSTPDGATGGRNVPDLECDGVRPGMTAVQTEETDSGANATARAVDKNTTKSLLKKENKYLHQLLTCKVCEQAPIKDLFLPCGDLYACTDCAQKLSHCPLCNKKIMGTVMVYFS</sequence>
<dbReference type="EnsemblMetazoa" id="BGLB038434-RB">
    <property type="protein sequence ID" value="BGLB038434-PB"/>
    <property type="gene ID" value="BGLB038434"/>
</dbReference>
<keyword evidence="7" id="KW-1133">Transmembrane helix</keyword>
<evidence type="ECO:0000256" key="5">
    <source>
        <dbReference type="PROSITE-ProRule" id="PRU00175"/>
    </source>
</evidence>
<dbReference type="GO" id="GO:0043027">
    <property type="term" value="F:cysteine-type endopeptidase inhibitor activity involved in apoptotic process"/>
    <property type="evidence" value="ECO:0007669"/>
    <property type="project" value="TreeGrafter"/>
</dbReference>
<feature type="region of interest" description="Disordered" evidence="6">
    <location>
        <begin position="516"/>
        <end position="547"/>
    </location>
</feature>
<keyword evidence="4" id="KW-0862">Zinc</keyword>
<dbReference type="PROSITE" id="PS01282">
    <property type="entry name" value="BIR_REPEAT_1"/>
    <property type="match status" value="1"/>
</dbReference>
<evidence type="ECO:0000313" key="9">
    <source>
        <dbReference type="EnsemblMetazoa" id="BGLB038434-PA"/>
    </source>
</evidence>
<dbReference type="GO" id="GO:0061630">
    <property type="term" value="F:ubiquitin protein ligase activity"/>
    <property type="evidence" value="ECO:0007669"/>
    <property type="project" value="TreeGrafter"/>
</dbReference>
<dbReference type="PANTHER" id="PTHR10044">
    <property type="entry name" value="INHIBITOR OF APOPTOSIS"/>
    <property type="match status" value="1"/>
</dbReference>
<dbReference type="GO" id="GO:0005634">
    <property type="term" value="C:nucleus"/>
    <property type="evidence" value="ECO:0007669"/>
    <property type="project" value="TreeGrafter"/>
</dbReference>
<dbReference type="GO" id="GO:0008270">
    <property type="term" value="F:zinc ion binding"/>
    <property type="evidence" value="ECO:0007669"/>
    <property type="project" value="UniProtKB-KW"/>
</dbReference>
<dbReference type="EnsemblMetazoa" id="BGLB038434-RA">
    <property type="protein sequence ID" value="BGLB038434-PA"/>
    <property type="gene ID" value="BGLB038434"/>
</dbReference>
<evidence type="ECO:0000256" key="6">
    <source>
        <dbReference type="SAM" id="MobiDB-lite"/>
    </source>
</evidence>
<accession>A0A2C9M4V5</accession>
<feature type="domain" description="RING-type" evidence="8">
    <location>
        <begin position="631"/>
        <end position="666"/>
    </location>
</feature>
<dbReference type="Proteomes" id="UP000076420">
    <property type="component" value="Unassembled WGS sequence"/>
</dbReference>
<keyword evidence="7" id="KW-0472">Membrane</keyword>
<dbReference type="PROSITE" id="PS50143">
    <property type="entry name" value="BIR_REPEAT_2"/>
    <property type="match status" value="2"/>
</dbReference>
<dbReference type="Pfam" id="PF00653">
    <property type="entry name" value="BIR"/>
    <property type="match status" value="1"/>
</dbReference>
<keyword evidence="3 5" id="KW-0863">Zinc-finger</keyword>
<dbReference type="VEuPathDB" id="VectorBase:BGLAX_038062"/>
<reference evidence="9" key="1">
    <citation type="submission" date="2020-05" db="UniProtKB">
        <authorList>
            <consortium name="EnsemblMetazoa"/>
        </authorList>
    </citation>
    <scope>IDENTIFICATION</scope>
    <source>
        <strain evidence="9">BB02</strain>
    </source>
</reference>
<dbReference type="GO" id="GO:0051726">
    <property type="term" value="P:regulation of cell cycle"/>
    <property type="evidence" value="ECO:0007669"/>
    <property type="project" value="TreeGrafter"/>
</dbReference>
<dbReference type="InterPro" id="IPR050784">
    <property type="entry name" value="IAP"/>
</dbReference>
<dbReference type="InterPro" id="IPR001370">
    <property type="entry name" value="BIR_rpt"/>
</dbReference>
<dbReference type="FunFam" id="1.10.1170.10:FF:000002">
    <property type="entry name" value="Baculoviral IAP repeat containing 7"/>
    <property type="match status" value="1"/>
</dbReference>
<proteinExistence type="inferred from homology"/>
<dbReference type="STRING" id="6526.A0A2C9M4V5"/>
<evidence type="ECO:0000256" key="3">
    <source>
        <dbReference type="ARBA" id="ARBA00022771"/>
    </source>
</evidence>
<dbReference type="InterPro" id="IPR011029">
    <property type="entry name" value="DEATH-like_dom_sf"/>
</dbReference>
<dbReference type="KEGG" id="bgt:106080348"/>
<dbReference type="SUPFAM" id="SSF57924">
    <property type="entry name" value="Inhibitor of apoptosis (IAP) repeat"/>
    <property type="match status" value="2"/>
</dbReference>
<feature type="transmembrane region" description="Helical" evidence="7">
    <location>
        <begin position="7"/>
        <end position="25"/>
    </location>
</feature>
<evidence type="ECO:0000256" key="4">
    <source>
        <dbReference type="ARBA" id="ARBA00022833"/>
    </source>
</evidence>
<dbReference type="Pfam" id="PF13920">
    <property type="entry name" value="zf-C3HC4_3"/>
    <property type="match status" value="1"/>
</dbReference>
<comment type="similarity">
    <text evidence="1">Belongs to the IAP family.</text>
</comment>
<dbReference type="GO" id="GO:0005737">
    <property type="term" value="C:cytoplasm"/>
    <property type="evidence" value="ECO:0007669"/>
    <property type="project" value="TreeGrafter"/>
</dbReference>
<dbReference type="CDD" id="cd00022">
    <property type="entry name" value="BIR"/>
    <property type="match status" value="1"/>
</dbReference>
<evidence type="ECO:0000259" key="8">
    <source>
        <dbReference type="PROSITE" id="PS50089"/>
    </source>
</evidence>
<dbReference type="AlphaFoldDB" id="A0A2C9M4V5"/>